<keyword evidence="2" id="KW-1185">Reference proteome</keyword>
<evidence type="ECO:0000313" key="1">
    <source>
        <dbReference type="EMBL" id="ORZ09631.1"/>
    </source>
</evidence>
<name>A0A1Y2GFM5_9FUNG</name>
<reference evidence="1 2" key="1">
    <citation type="submission" date="2016-07" db="EMBL/GenBank/DDBJ databases">
        <title>Pervasive Adenine N6-methylation of Active Genes in Fungi.</title>
        <authorList>
            <consortium name="DOE Joint Genome Institute"/>
            <person name="Mondo S.J."/>
            <person name="Dannebaum R.O."/>
            <person name="Kuo R.C."/>
            <person name="Labutti K."/>
            <person name="Haridas S."/>
            <person name="Kuo A."/>
            <person name="Salamov A."/>
            <person name="Ahrendt S.R."/>
            <person name="Lipzen A."/>
            <person name="Sullivan W."/>
            <person name="Andreopoulos W.B."/>
            <person name="Clum A."/>
            <person name="Lindquist E."/>
            <person name="Daum C."/>
            <person name="Ramamoorthy G.K."/>
            <person name="Gryganskyi A."/>
            <person name="Culley D."/>
            <person name="Magnuson J.K."/>
            <person name="James T.Y."/>
            <person name="O'Malley M.A."/>
            <person name="Stajich J.E."/>
            <person name="Spatafora J.W."/>
            <person name="Visel A."/>
            <person name="Grigoriev I.V."/>
        </authorList>
    </citation>
    <scope>NUCLEOTIDE SEQUENCE [LARGE SCALE GENOMIC DNA]</scope>
    <source>
        <strain evidence="1 2">PL171</strain>
    </source>
</reference>
<accession>A0A1Y2GFM5</accession>
<organism evidence="1 2">
    <name type="scientific">Catenaria anguillulae PL171</name>
    <dbReference type="NCBI Taxonomy" id="765915"/>
    <lineage>
        <taxon>Eukaryota</taxon>
        <taxon>Fungi</taxon>
        <taxon>Fungi incertae sedis</taxon>
        <taxon>Blastocladiomycota</taxon>
        <taxon>Blastocladiomycetes</taxon>
        <taxon>Blastocladiales</taxon>
        <taxon>Catenariaceae</taxon>
        <taxon>Catenaria</taxon>
    </lineage>
</organism>
<dbReference type="EMBL" id="MCFL01000463">
    <property type="protein sequence ID" value="ORZ09631.1"/>
    <property type="molecule type" value="Genomic_DNA"/>
</dbReference>
<gene>
    <name evidence="1" type="ORF">BCR44DRAFT_23426</name>
</gene>
<evidence type="ECO:0000313" key="2">
    <source>
        <dbReference type="Proteomes" id="UP000193411"/>
    </source>
</evidence>
<comment type="caution">
    <text evidence="1">The sequence shown here is derived from an EMBL/GenBank/DDBJ whole genome shotgun (WGS) entry which is preliminary data.</text>
</comment>
<dbReference type="AlphaFoldDB" id="A0A1Y2GFM5"/>
<protein>
    <submittedName>
        <fullName evidence="1">Uncharacterized protein</fullName>
    </submittedName>
</protein>
<dbReference type="Proteomes" id="UP000193411">
    <property type="component" value="Unassembled WGS sequence"/>
</dbReference>
<proteinExistence type="predicted"/>
<sequence length="346" mass="40938">MSTSFDKLKNNPTSEFVGYVTKCAKDFVDMIMVNFILWDDVRRTISSKKLASKLENYELVELQTLFQVEELFGDIFHANESTDPEWFTAKRLEIKDKISKLVDLKMEVDSQNRIDTEALYKMFSRDVDLILIKGFETQNKDFKIPIKEFWQNIIREFVPAPETKKSVALSENELRKLHRVNSDRVMSAKKRGEFLLHLPTDYSPENVMKSEVWFVDEFYQNPKKHIIDKVQLLQESLSAPKYSKPWIWRHLVLEYVQRYMSNPKNWSSTLSTTILACLDRFDHDMTILSKVIKTRQSTIQDVQKKAELYRFFIKYDYIYVSLFHMDCLTELESKIGIGKCYKSSIF</sequence>